<evidence type="ECO:0000313" key="7">
    <source>
        <dbReference type="Proteomes" id="UP001611415"/>
    </source>
</evidence>
<feature type="compositionally biased region" description="Polar residues" evidence="5">
    <location>
        <begin position="505"/>
        <end position="521"/>
    </location>
</feature>
<keyword evidence="7" id="KW-1185">Reference proteome</keyword>
<dbReference type="GO" id="GO:0004497">
    <property type="term" value="F:monooxygenase activity"/>
    <property type="evidence" value="ECO:0007669"/>
    <property type="project" value="UniProtKB-KW"/>
</dbReference>
<dbReference type="InterPro" id="IPR051209">
    <property type="entry name" value="FAD-bind_Monooxygenase_sf"/>
</dbReference>
<dbReference type="PANTHER" id="PTHR42877">
    <property type="entry name" value="L-ORNITHINE N(5)-MONOOXYGENASE-RELATED"/>
    <property type="match status" value="1"/>
</dbReference>
<keyword evidence="2" id="KW-0285">Flavoprotein</keyword>
<dbReference type="PANTHER" id="PTHR42877:SF4">
    <property type="entry name" value="FAD_NAD(P)-BINDING DOMAIN-CONTAINING PROTEIN-RELATED"/>
    <property type="match status" value="1"/>
</dbReference>
<dbReference type="Gene3D" id="3.50.50.60">
    <property type="entry name" value="FAD/NAD(P)-binding domain"/>
    <property type="match status" value="2"/>
</dbReference>
<evidence type="ECO:0000256" key="2">
    <source>
        <dbReference type="ARBA" id="ARBA00022630"/>
    </source>
</evidence>
<dbReference type="RefSeq" id="WP_364818526.1">
    <property type="nucleotide sequence ID" value="NZ_JBFAYM010000001.1"/>
</dbReference>
<protein>
    <submittedName>
        <fullName evidence="6">Flavin-containing monooxygenase</fullName>
        <ecNumber evidence="6">1.14.13.-</ecNumber>
    </submittedName>
</protein>
<evidence type="ECO:0000313" key="6">
    <source>
        <dbReference type="EMBL" id="MFI2477672.1"/>
    </source>
</evidence>
<evidence type="ECO:0000256" key="3">
    <source>
        <dbReference type="ARBA" id="ARBA00022827"/>
    </source>
</evidence>
<dbReference type="Pfam" id="PF00743">
    <property type="entry name" value="FMO-like"/>
    <property type="match status" value="1"/>
</dbReference>
<feature type="region of interest" description="Disordered" evidence="5">
    <location>
        <begin position="498"/>
        <end position="532"/>
    </location>
</feature>
<sequence>MSQSITNGHAPDTSRRHTRVLIIGSGLSGLGTAVRLSQEGYTDFLVIERGDDVGGTWRVNTYPGAGCDVPSQLYSYSFALNPEWSRSFSPQPEIQRYIQGIADRYGVRDKHIFDCAMTGARWNDVDSRWEVDTTRGGFTADVVVSAAGVLAEPNLPDIKGIHTFEGEIFHSAQWDHDADLSGKRVAVIGTGASAVQIVPAIAPQVAHLDVYQRTAAWVFPHLTRGYLAPERFAFKHVPGLQRLIRGLIYANRELFVVTQAKYPATARLLEVIARVKLWSEVRDPALRKRLTPTFRAGCKRLLVSNKFYPALTRDNVDLVTDGIEEIRGSSIVSNDGTEREVDAIVLCTGFHVADSPTYSMFAGRDGRTLLEEFETDGLQAYKGTTVAGFPNAFTMLGANSGLNYTSLIYVIESQIAYVIDALATMEKQGLRTFEVRQEVQDEYNRALRRKMARGVWLTGGCTSWFLDRHGNNPVLWPDFSFRLRQLLRKFDVENYETTKHAATQGDPSTVAAQAGQSTNGSGVHAPAGHESA</sequence>
<keyword evidence="3" id="KW-0274">FAD</keyword>
<dbReference type="PRINTS" id="PR00370">
    <property type="entry name" value="FMOXYGENASE"/>
</dbReference>
<dbReference type="EMBL" id="JBIRYO010000027">
    <property type="protein sequence ID" value="MFI2477672.1"/>
    <property type="molecule type" value="Genomic_DNA"/>
</dbReference>
<dbReference type="InterPro" id="IPR020946">
    <property type="entry name" value="Flavin_mOase-like"/>
</dbReference>
<dbReference type="Proteomes" id="UP001611415">
    <property type="component" value="Unassembled WGS sequence"/>
</dbReference>
<proteinExistence type="inferred from homology"/>
<comment type="caution">
    <text evidence="6">The sequence shown here is derived from an EMBL/GenBank/DDBJ whole genome shotgun (WGS) entry which is preliminary data.</text>
</comment>
<dbReference type="EC" id="1.14.13.-" evidence="6"/>
<evidence type="ECO:0000256" key="5">
    <source>
        <dbReference type="SAM" id="MobiDB-lite"/>
    </source>
</evidence>
<gene>
    <name evidence="6" type="ORF">ACH49W_30230</name>
</gene>
<organism evidence="6 7">
    <name type="scientific">Nocardia xishanensis</name>
    <dbReference type="NCBI Taxonomy" id="238964"/>
    <lineage>
        <taxon>Bacteria</taxon>
        <taxon>Bacillati</taxon>
        <taxon>Actinomycetota</taxon>
        <taxon>Actinomycetes</taxon>
        <taxon>Mycobacteriales</taxon>
        <taxon>Nocardiaceae</taxon>
        <taxon>Nocardia</taxon>
    </lineage>
</organism>
<comment type="similarity">
    <text evidence="1">Belongs to the FAD-binding monooxygenase family.</text>
</comment>
<dbReference type="SUPFAM" id="SSF51905">
    <property type="entry name" value="FAD/NAD(P)-binding domain"/>
    <property type="match status" value="1"/>
</dbReference>
<reference evidence="6 7" key="1">
    <citation type="submission" date="2024-10" db="EMBL/GenBank/DDBJ databases">
        <title>The Natural Products Discovery Center: Release of the First 8490 Sequenced Strains for Exploring Actinobacteria Biosynthetic Diversity.</title>
        <authorList>
            <person name="Kalkreuter E."/>
            <person name="Kautsar S.A."/>
            <person name="Yang D."/>
            <person name="Bader C.D."/>
            <person name="Teijaro C.N."/>
            <person name="Fluegel L."/>
            <person name="Davis C.M."/>
            <person name="Simpson J.R."/>
            <person name="Lauterbach L."/>
            <person name="Steele A.D."/>
            <person name="Gui C."/>
            <person name="Meng S."/>
            <person name="Li G."/>
            <person name="Viehrig K."/>
            <person name="Ye F."/>
            <person name="Su P."/>
            <person name="Kiefer A.F."/>
            <person name="Nichols A."/>
            <person name="Cepeda A.J."/>
            <person name="Yan W."/>
            <person name="Fan B."/>
            <person name="Jiang Y."/>
            <person name="Adhikari A."/>
            <person name="Zheng C.-J."/>
            <person name="Schuster L."/>
            <person name="Cowan T.M."/>
            <person name="Smanski M.J."/>
            <person name="Chevrette M.G."/>
            <person name="De Carvalho L.P.S."/>
            <person name="Shen B."/>
        </authorList>
    </citation>
    <scope>NUCLEOTIDE SEQUENCE [LARGE SCALE GENOMIC DNA]</scope>
    <source>
        <strain evidence="6 7">NPDC019275</strain>
    </source>
</reference>
<evidence type="ECO:0000256" key="1">
    <source>
        <dbReference type="ARBA" id="ARBA00010139"/>
    </source>
</evidence>
<accession>A0ABW7X9J2</accession>
<keyword evidence="6" id="KW-0503">Monooxygenase</keyword>
<dbReference type="InterPro" id="IPR000960">
    <property type="entry name" value="Flavin_mOase"/>
</dbReference>
<keyword evidence="4 6" id="KW-0560">Oxidoreductase</keyword>
<name>A0ABW7X9J2_9NOCA</name>
<evidence type="ECO:0000256" key="4">
    <source>
        <dbReference type="ARBA" id="ARBA00023002"/>
    </source>
</evidence>
<dbReference type="InterPro" id="IPR036188">
    <property type="entry name" value="FAD/NAD-bd_sf"/>
</dbReference>